<evidence type="ECO:0000256" key="1">
    <source>
        <dbReference type="SAM" id="MobiDB-lite"/>
    </source>
</evidence>
<evidence type="ECO:0000313" key="2">
    <source>
        <dbReference type="EMBL" id="KAL2494861.1"/>
    </source>
</evidence>
<accession>A0ABD1S2C4</accession>
<name>A0ABD1S2C4_9LAMI</name>
<organism evidence="2 3">
    <name type="scientific">Forsythia ovata</name>
    <dbReference type="NCBI Taxonomy" id="205694"/>
    <lineage>
        <taxon>Eukaryota</taxon>
        <taxon>Viridiplantae</taxon>
        <taxon>Streptophyta</taxon>
        <taxon>Embryophyta</taxon>
        <taxon>Tracheophyta</taxon>
        <taxon>Spermatophyta</taxon>
        <taxon>Magnoliopsida</taxon>
        <taxon>eudicotyledons</taxon>
        <taxon>Gunneridae</taxon>
        <taxon>Pentapetalae</taxon>
        <taxon>asterids</taxon>
        <taxon>lamiids</taxon>
        <taxon>Lamiales</taxon>
        <taxon>Oleaceae</taxon>
        <taxon>Forsythieae</taxon>
        <taxon>Forsythia</taxon>
    </lineage>
</organism>
<feature type="compositionally biased region" description="Polar residues" evidence="1">
    <location>
        <begin position="1"/>
        <end position="18"/>
    </location>
</feature>
<proteinExistence type="predicted"/>
<gene>
    <name evidence="2" type="ORF">Fot_38618</name>
</gene>
<evidence type="ECO:0000313" key="3">
    <source>
        <dbReference type="Proteomes" id="UP001604277"/>
    </source>
</evidence>
<feature type="region of interest" description="Disordered" evidence="1">
    <location>
        <begin position="1"/>
        <end position="37"/>
    </location>
</feature>
<keyword evidence="3" id="KW-1185">Reference proteome</keyword>
<sequence length="106" mass="12150">MGGYTMSSKNSNSQNVSDPPTDPEIMDEASSSSDHDEAFWAQDRYSLLLPLYRRMHPWAPYLPLSPNNLHPLENVKWQGKEKMIVKDEGKDRAQKKNARDEDIMGD</sequence>
<protein>
    <submittedName>
        <fullName evidence="2">Uncharacterized protein</fullName>
    </submittedName>
</protein>
<reference evidence="3" key="1">
    <citation type="submission" date="2024-07" db="EMBL/GenBank/DDBJ databases">
        <title>Two chromosome-level genome assemblies of Korean endemic species Abeliophyllum distichum and Forsythia ovata (Oleaceae).</title>
        <authorList>
            <person name="Jang H."/>
        </authorList>
    </citation>
    <scope>NUCLEOTIDE SEQUENCE [LARGE SCALE GENOMIC DNA]</scope>
</reference>
<dbReference type="EMBL" id="JBFOLJ010000011">
    <property type="protein sequence ID" value="KAL2494861.1"/>
    <property type="molecule type" value="Genomic_DNA"/>
</dbReference>
<dbReference type="Proteomes" id="UP001604277">
    <property type="component" value="Unassembled WGS sequence"/>
</dbReference>
<feature type="region of interest" description="Disordered" evidence="1">
    <location>
        <begin position="85"/>
        <end position="106"/>
    </location>
</feature>
<dbReference type="AlphaFoldDB" id="A0ABD1S2C4"/>
<comment type="caution">
    <text evidence="2">The sequence shown here is derived from an EMBL/GenBank/DDBJ whole genome shotgun (WGS) entry which is preliminary data.</text>
</comment>